<evidence type="ECO:0000259" key="1">
    <source>
        <dbReference type="Pfam" id="PF23725"/>
    </source>
</evidence>
<gene>
    <name evidence="2" type="ORF">ABMA28_014458</name>
</gene>
<proteinExistence type="predicted"/>
<dbReference type="InterPro" id="IPR056259">
    <property type="entry name" value="Dredd_N"/>
</dbReference>
<dbReference type="Pfam" id="PF23725">
    <property type="entry name" value="Dredd_N"/>
    <property type="match status" value="1"/>
</dbReference>
<protein>
    <recommendedName>
        <fullName evidence="1">Caspase-8 N-terminal domain-containing protein</fullName>
    </recommendedName>
</protein>
<evidence type="ECO:0000313" key="2">
    <source>
        <dbReference type="EMBL" id="KAL0842333.1"/>
    </source>
</evidence>
<name>A0ABD0TGV2_LOXSC</name>
<feature type="domain" description="Caspase-8 N-terminal" evidence="1">
    <location>
        <begin position="13"/>
        <end position="108"/>
    </location>
</feature>
<evidence type="ECO:0000313" key="3">
    <source>
        <dbReference type="Proteomes" id="UP001549921"/>
    </source>
</evidence>
<dbReference type="AlphaFoldDB" id="A0ABD0TGV2"/>
<dbReference type="EMBL" id="JBEDNZ010000005">
    <property type="protein sequence ID" value="KAL0842333.1"/>
    <property type="molecule type" value="Genomic_DNA"/>
</dbReference>
<comment type="caution">
    <text evidence="2">The sequence shown here is derived from an EMBL/GenBank/DDBJ whole genome shotgun (WGS) entry which is preliminary data.</text>
</comment>
<organism evidence="2 3">
    <name type="scientific">Loxostege sticticalis</name>
    <name type="common">Beet webworm moth</name>
    <dbReference type="NCBI Taxonomy" id="481309"/>
    <lineage>
        <taxon>Eukaryota</taxon>
        <taxon>Metazoa</taxon>
        <taxon>Ecdysozoa</taxon>
        <taxon>Arthropoda</taxon>
        <taxon>Hexapoda</taxon>
        <taxon>Insecta</taxon>
        <taxon>Pterygota</taxon>
        <taxon>Neoptera</taxon>
        <taxon>Endopterygota</taxon>
        <taxon>Lepidoptera</taxon>
        <taxon>Glossata</taxon>
        <taxon>Ditrysia</taxon>
        <taxon>Pyraloidea</taxon>
        <taxon>Crambidae</taxon>
        <taxon>Pyraustinae</taxon>
        <taxon>Loxostege</taxon>
    </lineage>
</organism>
<accession>A0ABD0TGV2</accession>
<reference evidence="2 3" key="1">
    <citation type="submission" date="2024-06" db="EMBL/GenBank/DDBJ databases">
        <title>A chromosome-level genome assembly of beet webworm, Loxostege sticticalis.</title>
        <authorList>
            <person name="Zhang Y."/>
        </authorList>
    </citation>
    <scope>NUCLEOTIDE SEQUENCE [LARGE SCALE GENOMIC DNA]</scope>
    <source>
        <strain evidence="2">AQ028</strain>
        <tissue evidence="2">Male pupae</tissue>
    </source>
</reference>
<dbReference type="Proteomes" id="UP001549921">
    <property type="component" value="Unassembled WGS sequence"/>
</dbReference>
<sequence length="177" mass="20260">MSINNQFLSNLDQINLGAITDIESEIDSCDMVSLLFLLYEDPQIALQNLTVYLRVSKDIGGSTCNLLQEWVTRAQKRSTWKTELVEALATCQLYTVIRKLGIDPTTAKSLSRKDSDVSNTYIHPMKKICYTVCENLDSQNFKSFKKFIMANKPDIPDHESCEYAKKVKKCRQFMTNL</sequence>